<name>A0ABP0HT51_9DINO</name>
<protein>
    <submittedName>
        <fullName evidence="1">Uncharacterized protein</fullName>
    </submittedName>
</protein>
<dbReference type="Proteomes" id="UP001642464">
    <property type="component" value="Unassembled WGS sequence"/>
</dbReference>
<dbReference type="EMBL" id="CAXAMM010001581">
    <property type="protein sequence ID" value="CAK8992559.1"/>
    <property type="molecule type" value="Genomic_DNA"/>
</dbReference>
<comment type="caution">
    <text evidence="1">The sequence shown here is derived from an EMBL/GenBank/DDBJ whole genome shotgun (WGS) entry which is preliminary data.</text>
</comment>
<evidence type="ECO:0000313" key="1">
    <source>
        <dbReference type="EMBL" id="CAK8992559.1"/>
    </source>
</evidence>
<organism evidence="1 2">
    <name type="scientific">Durusdinium trenchii</name>
    <dbReference type="NCBI Taxonomy" id="1381693"/>
    <lineage>
        <taxon>Eukaryota</taxon>
        <taxon>Sar</taxon>
        <taxon>Alveolata</taxon>
        <taxon>Dinophyceae</taxon>
        <taxon>Suessiales</taxon>
        <taxon>Symbiodiniaceae</taxon>
        <taxon>Durusdinium</taxon>
    </lineage>
</organism>
<evidence type="ECO:0000313" key="2">
    <source>
        <dbReference type="Proteomes" id="UP001642464"/>
    </source>
</evidence>
<sequence>MWKRAAVVLFALTIGPQCVTAASLRFSGAWKDGRPRQLSTCQRDKISSQVGDIYELLKQKGRSIRFQVASSLPMIAGIYAGLVRKLLRDKPNARVVILTPEIERAEEIRRAFLQEQELPEPTLIFYTAASATKRQTSDNVIICVNKSSRMLEGQHFLMKIQDEALQRPSWTMQNLKKVSAEFVGEFSFSFGSAKVDYMYSLQEACFEGHIPAVHCFVLPLAEDDAQQFCGLAQLIQSKEMEWSPMLVSFPALPAASNFSQRLQKLGVSAEAITCPRSQKYQTKRNEVMQRLEEKKLSVVCMARGGPSDFAVKGLETVILASRGSRPERRPKSLRYLQMMVQAQKDFRPRPMKLFETICSDQPERQIQEYLDHFGALEPNESPIGEPQVYVGVLLPERRKHDA</sequence>
<proteinExistence type="predicted"/>
<accession>A0ABP0HT51</accession>
<gene>
    <name evidence="1" type="ORF">SCF082_LOCUS3150</name>
</gene>
<keyword evidence="2" id="KW-1185">Reference proteome</keyword>
<reference evidence="1 2" key="1">
    <citation type="submission" date="2024-02" db="EMBL/GenBank/DDBJ databases">
        <authorList>
            <person name="Chen Y."/>
            <person name="Shah S."/>
            <person name="Dougan E. K."/>
            <person name="Thang M."/>
            <person name="Chan C."/>
        </authorList>
    </citation>
    <scope>NUCLEOTIDE SEQUENCE [LARGE SCALE GENOMIC DNA]</scope>
</reference>